<name>A0A1H8UZP7_9EURY</name>
<dbReference type="Pfam" id="PF24370">
    <property type="entry name" value="DUF7526"/>
    <property type="match status" value="1"/>
</dbReference>
<organism evidence="1 2">
    <name type="scientific">Halorientalis persicus</name>
    <dbReference type="NCBI Taxonomy" id="1367881"/>
    <lineage>
        <taxon>Archaea</taxon>
        <taxon>Methanobacteriati</taxon>
        <taxon>Methanobacteriota</taxon>
        <taxon>Stenosarchaea group</taxon>
        <taxon>Halobacteria</taxon>
        <taxon>Halobacteriales</taxon>
        <taxon>Haloarculaceae</taxon>
        <taxon>Halorientalis</taxon>
    </lineage>
</organism>
<dbReference type="OrthoDB" id="305246at2157"/>
<reference evidence="2" key="1">
    <citation type="submission" date="2016-10" db="EMBL/GenBank/DDBJ databases">
        <authorList>
            <person name="Varghese N."/>
            <person name="Submissions S."/>
        </authorList>
    </citation>
    <scope>NUCLEOTIDE SEQUENCE [LARGE SCALE GENOMIC DNA]</scope>
    <source>
        <strain evidence="2">IBRC-M 10043</strain>
    </source>
</reference>
<dbReference type="EMBL" id="FOCX01000032">
    <property type="protein sequence ID" value="SEP08646.1"/>
    <property type="molecule type" value="Genomic_DNA"/>
</dbReference>
<evidence type="ECO:0000313" key="1">
    <source>
        <dbReference type="EMBL" id="SEP08646.1"/>
    </source>
</evidence>
<dbReference type="RefSeq" id="WP_092663737.1">
    <property type="nucleotide sequence ID" value="NZ_FOCX01000032.1"/>
</dbReference>
<dbReference type="Proteomes" id="UP000198775">
    <property type="component" value="Unassembled WGS sequence"/>
</dbReference>
<gene>
    <name evidence="1" type="ORF">SAMN05216388_103212</name>
</gene>
<evidence type="ECO:0000313" key="2">
    <source>
        <dbReference type="Proteomes" id="UP000198775"/>
    </source>
</evidence>
<sequence length="100" mass="11093">MGERLRGEVLHVVSPAELDDYDLDDDVRGLAESRYLLVCWKGGSPSIFQRLKLILARSTLEPVTLIADDGVEEGQIITATVEKTDTAGVYDVTEIETERE</sequence>
<accession>A0A1H8UZP7</accession>
<dbReference type="AlphaFoldDB" id="A0A1H8UZP7"/>
<keyword evidence="2" id="KW-1185">Reference proteome</keyword>
<protein>
    <submittedName>
        <fullName evidence="1">Uncharacterized protein</fullName>
    </submittedName>
</protein>
<proteinExistence type="predicted"/>
<dbReference type="InterPro" id="IPR055948">
    <property type="entry name" value="DUF7526"/>
</dbReference>